<dbReference type="Proteomes" id="UP000555448">
    <property type="component" value="Unassembled WGS sequence"/>
</dbReference>
<evidence type="ECO:0000313" key="2">
    <source>
        <dbReference type="EMBL" id="MBB4857280.1"/>
    </source>
</evidence>
<organism evidence="2 3">
    <name type="scientific">Novosphingobium chloroacetimidivorans</name>
    <dbReference type="NCBI Taxonomy" id="1428314"/>
    <lineage>
        <taxon>Bacteria</taxon>
        <taxon>Pseudomonadati</taxon>
        <taxon>Pseudomonadota</taxon>
        <taxon>Alphaproteobacteria</taxon>
        <taxon>Sphingomonadales</taxon>
        <taxon>Sphingomonadaceae</taxon>
        <taxon>Novosphingobium</taxon>
    </lineage>
</organism>
<reference evidence="2 3" key="1">
    <citation type="submission" date="2020-08" db="EMBL/GenBank/DDBJ databases">
        <title>Functional genomics of gut bacteria from endangered species of beetles.</title>
        <authorList>
            <person name="Carlos-Shanley C."/>
        </authorList>
    </citation>
    <scope>NUCLEOTIDE SEQUENCE [LARGE SCALE GENOMIC DNA]</scope>
    <source>
        <strain evidence="2 3">S00245</strain>
    </source>
</reference>
<dbReference type="PROSITE" id="PS51257">
    <property type="entry name" value="PROKAR_LIPOPROTEIN"/>
    <property type="match status" value="1"/>
</dbReference>
<proteinExistence type="predicted"/>
<protein>
    <submittedName>
        <fullName evidence="2">Putative lipoprotein</fullName>
    </submittedName>
</protein>
<gene>
    <name evidence="2" type="ORF">HNO88_000587</name>
</gene>
<sequence length="84" mass="8648">MRRVVLVLALGTLAACGSKETEQPKGSSFGQVLPGSASDAMLPYDTVTSAPPLEAPTYDVPESSRGDAPRGEDEGETVPEALAT</sequence>
<feature type="compositionally biased region" description="Basic and acidic residues" evidence="1">
    <location>
        <begin position="62"/>
        <end position="72"/>
    </location>
</feature>
<feature type="region of interest" description="Disordered" evidence="1">
    <location>
        <begin position="18"/>
        <end position="84"/>
    </location>
</feature>
<comment type="caution">
    <text evidence="2">The sequence shown here is derived from an EMBL/GenBank/DDBJ whole genome shotgun (WGS) entry which is preliminary data.</text>
</comment>
<dbReference type="RefSeq" id="WP_184242576.1">
    <property type="nucleotide sequence ID" value="NZ_JACHLR010000002.1"/>
</dbReference>
<evidence type="ECO:0000256" key="1">
    <source>
        <dbReference type="SAM" id="MobiDB-lite"/>
    </source>
</evidence>
<name>A0A7W7K7B0_9SPHN</name>
<evidence type="ECO:0000313" key="3">
    <source>
        <dbReference type="Proteomes" id="UP000555448"/>
    </source>
</evidence>
<keyword evidence="2" id="KW-0449">Lipoprotein</keyword>
<accession>A0A7W7K7B0</accession>
<dbReference type="EMBL" id="JACHLR010000002">
    <property type="protein sequence ID" value="MBB4857280.1"/>
    <property type="molecule type" value="Genomic_DNA"/>
</dbReference>
<keyword evidence="3" id="KW-1185">Reference proteome</keyword>
<dbReference type="AlphaFoldDB" id="A0A7W7K7B0"/>